<dbReference type="Proteomes" id="UP000319213">
    <property type="component" value="Unassembled WGS sequence"/>
</dbReference>
<dbReference type="PROSITE" id="PS50042">
    <property type="entry name" value="CNMP_BINDING_3"/>
    <property type="match status" value="1"/>
</dbReference>
<evidence type="ECO:0000256" key="3">
    <source>
        <dbReference type="ARBA" id="ARBA00023163"/>
    </source>
</evidence>
<gene>
    <name evidence="6" type="ORF">FHX40_4445</name>
</gene>
<dbReference type="GO" id="GO:0003700">
    <property type="term" value="F:DNA-binding transcription factor activity"/>
    <property type="evidence" value="ECO:0007669"/>
    <property type="project" value="TreeGrafter"/>
</dbReference>
<dbReference type="PANTHER" id="PTHR24567">
    <property type="entry name" value="CRP FAMILY TRANSCRIPTIONAL REGULATORY PROTEIN"/>
    <property type="match status" value="1"/>
</dbReference>
<dbReference type="OrthoDB" id="41390at2"/>
<dbReference type="CDD" id="cd00038">
    <property type="entry name" value="CAP_ED"/>
    <property type="match status" value="1"/>
</dbReference>
<dbReference type="SMART" id="SM00100">
    <property type="entry name" value="cNMP"/>
    <property type="match status" value="1"/>
</dbReference>
<proteinExistence type="predicted"/>
<dbReference type="EMBL" id="VFPQ01000001">
    <property type="protein sequence ID" value="TQM77674.1"/>
    <property type="molecule type" value="Genomic_DNA"/>
</dbReference>
<dbReference type="PANTHER" id="PTHR24567:SF74">
    <property type="entry name" value="HTH-TYPE TRANSCRIPTIONAL REGULATOR ARCR"/>
    <property type="match status" value="1"/>
</dbReference>
<dbReference type="Pfam" id="PF00027">
    <property type="entry name" value="cNMP_binding"/>
    <property type="match status" value="1"/>
</dbReference>
<evidence type="ECO:0000313" key="6">
    <source>
        <dbReference type="EMBL" id="TQM77674.1"/>
    </source>
</evidence>
<dbReference type="PROSITE" id="PS51063">
    <property type="entry name" value="HTH_CRP_2"/>
    <property type="match status" value="1"/>
</dbReference>
<dbReference type="AlphaFoldDB" id="A0A543J4B7"/>
<feature type="domain" description="Cyclic nucleotide-binding" evidence="4">
    <location>
        <begin position="18"/>
        <end position="103"/>
    </location>
</feature>
<dbReference type="InterPro" id="IPR012318">
    <property type="entry name" value="HTH_CRP"/>
</dbReference>
<comment type="caution">
    <text evidence="6">The sequence shown here is derived from an EMBL/GenBank/DDBJ whole genome shotgun (WGS) entry which is preliminary data.</text>
</comment>
<sequence length="237" mass="25917">MAPQPTPLASRDWPAGTFMSKLPVADRKALLDLGIPRWHSAGEMLFRQGDKGDSVLVLLDAVVTVKAGVENGVETLIAIRVSGDLVGEMAVIDDTTRFATITTCRRSLISHIPGPAFLDCLQRRPSVAITVNRMLSERLRQAGRRRLDFTGYGVEVRLCRALLELADRHGRMDPRRGAVDVGVRLSHAEYGALIGATKESVQRALSRLAAKGLVETGRRRVLITDKARLAKFADIVT</sequence>
<reference evidence="6 7" key="1">
    <citation type="submission" date="2019-06" db="EMBL/GenBank/DDBJ databases">
        <title>Sequencing the genomes of 1000 actinobacteria strains.</title>
        <authorList>
            <person name="Klenk H.-P."/>
        </authorList>
    </citation>
    <scope>NUCLEOTIDE SEQUENCE [LARGE SCALE GENOMIC DNA]</scope>
    <source>
        <strain evidence="6 7">DSM 43186</strain>
    </source>
</reference>
<evidence type="ECO:0000259" key="5">
    <source>
        <dbReference type="PROSITE" id="PS51063"/>
    </source>
</evidence>
<dbReference type="InterPro" id="IPR036390">
    <property type="entry name" value="WH_DNA-bd_sf"/>
</dbReference>
<evidence type="ECO:0000256" key="2">
    <source>
        <dbReference type="ARBA" id="ARBA00023125"/>
    </source>
</evidence>
<dbReference type="InterPro" id="IPR050397">
    <property type="entry name" value="Env_Response_Regulators"/>
</dbReference>
<organism evidence="6 7">
    <name type="scientific">Thermopolyspora flexuosa</name>
    <dbReference type="NCBI Taxonomy" id="103836"/>
    <lineage>
        <taxon>Bacteria</taxon>
        <taxon>Bacillati</taxon>
        <taxon>Actinomycetota</taxon>
        <taxon>Actinomycetes</taxon>
        <taxon>Streptosporangiales</taxon>
        <taxon>Streptosporangiaceae</taxon>
        <taxon>Thermopolyspora</taxon>
    </lineage>
</organism>
<keyword evidence="1" id="KW-0805">Transcription regulation</keyword>
<feature type="domain" description="HTH crp-type" evidence="5">
    <location>
        <begin position="152"/>
        <end position="227"/>
    </location>
</feature>
<accession>A0A543J4B7</accession>
<protein>
    <submittedName>
        <fullName evidence="6">CRP-like cAMP-binding protein</fullName>
    </submittedName>
</protein>
<dbReference type="SUPFAM" id="SSF46785">
    <property type="entry name" value="Winged helix' DNA-binding domain"/>
    <property type="match status" value="1"/>
</dbReference>
<dbReference type="GO" id="GO:0003677">
    <property type="term" value="F:DNA binding"/>
    <property type="evidence" value="ECO:0007669"/>
    <property type="project" value="UniProtKB-KW"/>
</dbReference>
<dbReference type="Gene3D" id="1.10.10.10">
    <property type="entry name" value="Winged helix-like DNA-binding domain superfamily/Winged helix DNA-binding domain"/>
    <property type="match status" value="1"/>
</dbReference>
<dbReference type="InterPro" id="IPR036388">
    <property type="entry name" value="WH-like_DNA-bd_sf"/>
</dbReference>
<dbReference type="GO" id="GO:0005829">
    <property type="term" value="C:cytosol"/>
    <property type="evidence" value="ECO:0007669"/>
    <property type="project" value="TreeGrafter"/>
</dbReference>
<dbReference type="RefSeq" id="WP_142261369.1">
    <property type="nucleotide sequence ID" value="NZ_BMPV01000002.1"/>
</dbReference>
<keyword evidence="2" id="KW-0238">DNA-binding</keyword>
<dbReference type="SUPFAM" id="SSF51206">
    <property type="entry name" value="cAMP-binding domain-like"/>
    <property type="match status" value="1"/>
</dbReference>
<evidence type="ECO:0000259" key="4">
    <source>
        <dbReference type="PROSITE" id="PS50042"/>
    </source>
</evidence>
<keyword evidence="3" id="KW-0804">Transcription</keyword>
<dbReference type="Gene3D" id="2.60.120.10">
    <property type="entry name" value="Jelly Rolls"/>
    <property type="match status" value="1"/>
</dbReference>
<dbReference type="SMART" id="SM00419">
    <property type="entry name" value="HTH_CRP"/>
    <property type="match status" value="1"/>
</dbReference>
<name>A0A543J4B7_9ACTN</name>
<dbReference type="Pfam" id="PF13545">
    <property type="entry name" value="HTH_Crp_2"/>
    <property type="match status" value="1"/>
</dbReference>
<evidence type="ECO:0000313" key="7">
    <source>
        <dbReference type="Proteomes" id="UP000319213"/>
    </source>
</evidence>
<dbReference type="InterPro" id="IPR000595">
    <property type="entry name" value="cNMP-bd_dom"/>
</dbReference>
<evidence type="ECO:0000256" key="1">
    <source>
        <dbReference type="ARBA" id="ARBA00023015"/>
    </source>
</evidence>
<keyword evidence="7" id="KW-1185">Reference proteome</keyword>
<dbReference type="InterPro" id="IPR018490">
    <property type="entry name" value="cNMP-bd_dom_sf"/>
</dbReference>
<dbReference type="InterPro" id="IPR014710">
    <property type="entry name" value="RmlC-like_jellyroll"/>
</dbReference>